<accession>A0A0S2SY66</accession>
<gene>
    <name evidence="1" type="ORF">BPPAER656_00120</name>
</gene>
<sequence length="61" mass="6696">MSGKKAAKRAHAVAMRAAKLRRDGCSLSAISEATSIPREQIESRIKLGERLLQLVETEFGQ</sequence>
<reference evidence="1 2" key="1">
    <citation type="submission" date="2015-10" db="EMBL/GenBank/DDBJ databases">
        <title>Complete Genome Sequence of the Pseudomonas phage YMC11/02/R656_PAE_BP.</title>
        <authorList>
            <person name="Jeon J."/>
            <person name="Yong D."/>
            <person name="Lee K."/>
        </authorList>
    </citation>
    <scope>NUCLEOTIDE SEQUENCE [LARGE SCALE GENOMIC DNA]</scope>
</reference>
<dbReference type="EMBL" id="KT968831">
    <property type="protein sequence ID" value="ALP47833.1"/>
    <property type="molecule type" value="Genomic_DNA"/>
</dbReference>
<evidence type="ECO:0000313" key="1">
    <source>
        <dbReference type="EMBL" id="ALP47833.1"/>
    </source>
</evidence>
<dbReference type="GeneID" id="26516065"/>
<dbReference type="Proteomes" id="UP000201818">
    <property type="component" value="Segment"/>
</dbReference>
<dbReference type="RefSeq" id="YP_009187409.1">
    <property type="nucleotide sequence ID" value="NC_028657.1"/>
</dbReference>
<proteinExistence type="predicted"/>
<organism evidence="1 2">
    <name type="scientific">Pseudomonas phage YMC11/02/R656</name>
    <dbReference type="NCBI Taxonomy" id="1755689"/>
    <lineage>
        <taxon>Viruses</taxon>
        <taxon>Duplodnaviria</taxon>
        <taxon>Heunggongvirae</taxon>
        <taxon>Uroviricota</taxon>
        <taxon>Caudoviricetes</taxon>
        <taxon>Bugaksanvirus</taxon>
        <taxon>Bugaksanvirus R656</taxon>
    </lineage>
</organism>
<keyword evidence="2" id="KW-1185">Reference proteome</keyword>
<name>A0A0S2SY66_9CAUD</name>
<protein>
    <submittedName>
        <fullName evidence="1">Uncharacterized protein</fullName>
    </submittedName>
</protein>
<dbReference type="KEGG" id="vg:26516065"/>
<evidence type="ECO:0000313" key="2">
    <source>
        <dbReference type="Proteomes" id="UP000201818"/>
    </source>
</evidence>